<dbReference type="EMBL" id="CP116942">
    <property type="protein sequence ID" value="WCO68853.1"/>
    <property type="molecule type" value="Genomic_DNA"/>
</dbReference>
<keyword evidence="10" id="KW-1185">Reference proteome</keyword>
<keyword evidence="4 8" id="KW-0812">Transmembrane</keyword>
<dbReference type="Proteomes" id="UP001216390">
    <property type="component" value="Chromosome"/>
</dbReference>
<dbReference type="AlphaFoldDB" id="A0AAE9YCT8"/>
<feature type="transmembrane region" description="Helical" evidence="8">
    <location>
        <begin position="62"/>
        <end position="83"/>
    </location>
</feature>
<evidence type="ECO:0000256" key="1">
    <source>
        <dbReference type="ARBA" id="ARBA00004651"/>
    </source>
</evidence>
<comment type="similarity">
    <text evidence="2">Belongs to the MreD family.</text>
</comment>
<dbReference type="KEGG" id="ima:PO878_08970"/>
<organism evidence="9 10">
    <name type="scientific">Iamia majanohamensis</name>
    <dbReference type="NCBI Taxonomy" id="467976"/>
    <lineage>
        <taxon>Bacteria</taxon>
        <taxon>Bacillati</taxon>
        <taxon>Actinomycetota</taxon>
        <taxon>Acidimicrobiia</taxon>
        <taxon>Acidimicrobiales</taxon>
        <taxon>Iamiaceae</taxon>
        <taxon>Iamia</taxon>
    </lineage>
</organism>
<dbReference type="Pfam" id="PF04093">
    <property type="entry name" value="MreD"/>
    <property type="match status" value="1"/>
</dbReference>
<protein>
    <submittedName>
        <fullName evidence="9">Rod shape-determining protein MreD</fullName>
    </submittedName>
</protein>
<evidence type="ECO:0000256" key="8">
    <source>
        <dbReference type="SAM" id="Phobius"/>
    </source>
</evidence>
<name>A0AAE9YCT8_9ACTN</name>
<comment type="subcellular location">
    <subcellularLocation>
        <location evidence="1">Cell membrane</location>
        <topology evidence="1">Multi-pass membrane protein</topology>
    </subcellularLocation>
</comment>
<evidence type="ECO:0000313" key="10">
    <source>
        <dbReference type="Proteomes" id="UP001216390"/>
    </source>
</evidence>
<dbReference type="RefSeq" id="WP_272738368.1">
    <property type="nucleotide sequence ID" value="NZ_CP116942.1"/>
</dbReference>
<gene>
    <name evidence="9" type="primary">mreD</name>
    <name evidence="9" type="ORF">PO878_08970</name>
</gene>
<reference evidence="9" key="1">
    <citation type="submission" date="2023-01" db="EMBL/GenBank/DDBJ databases">
        <title>The diversity of Class Acidimicrobiia in South China Sea sediment environments and the proposal of Iamia marina sp. nov., a novel species of the genus Iamia.</title>
        <authorList>
            <person name="He Y."/>
            <person name="Tian X."/>
        </authorList>
    </citation>
    <scope>NUCLEOTIDE SEQUENCE</scope>
    <source>
        <strain evidence="9">DSM 19957</strain>
    </source>
</reference>
<keyword evidence="3" id="KW-1003">Cell membrane</keyword>
<dbReference type="InterPro" id="IPR007227">
    <property type="entry name" value="Cell_shape_determining_MreD"/>
</dbReference>
<feature type="transmembrane region" description="Helical" evidence="8">
    <location>
        <begin position="128"/>
        <end position="150"/>
    </location>
</feature>
<evidence type="ECO:0000256" key="3">
    <source>
        <dbReference type="ARBA" id="ARBA00022475"/>
    </source>
</evidence>
<feature type="transmembrane region" description="Helical" evidence="8">
    <location>
        <begin position="95"/>
        <end position="122"/>
    </location>
</feature>
<accession>A0AAE9YCT8</accession>
<evidence type="ECO:0000256" key="7">
    <source>
        <dbReference type="ARBA" id="ARBA00023136"/>
    </source>
</evidence>
<keyword evidence="6 8" id="KW-1133">Transmembrane helix</keyword>
<evidence type="ECO:0000256" key="4">
    <source>
        <dbReference type="ARBA" id="ARBA00022692"/>
    </source>
</evidence>
<keyword evidence="5" id="KW-0133">Cell shape</keyword>
<evidence type="ECO:0000256" key="5">
    <source>
        <dbReference type="ARBA" id="ARBA00022960"/>
    </source>
</evidence>
<evidence type="ECO:0000256" key="6">
    <source>
        <dbReference type="ARBA" id="ARBA00022989"/>
    </source>
</evidence>
<dbReference type="GO" id="GO:0005886">
    <property type="term" value="C:plasma membrane"/>
    <property type="evidence" value="ECO:0007669"/>
    <property type="project" value="UniProtKB-SubCell"/>
</dbReference>
<dbReference type="NCBIfam" id="TIGR03426">
    <property type="entry name" value="shape_MreD"/>
    <property type="match status" value="1"/>
</dbReference>
<evidence type="ECO:0000256" key="2">
    <source>
        <dbReference type="ARBA" id="ARBA00007776"/>
    </source>
</evidence>
<sequence>MVARVALVGLVVLVLQVSFVSQVTILGARGNVVLLFAIAAGLETDAQRGAIAGFSLGLALDLLLDTPVGLSALTMALVGYGVGSAKDLVLRSSRLINLALVALASAAGTLLYAGAAVVLGVTVDPADLPAIVAVIAAVNALLSTPLRWALRWAYGSEARGPRRDQPLFRR</sequence>
<dbReference type="GO" id="GO:0008360">
    <property type="term" value="P:regulation of cell shape"/>
    <property type="evidence" value="ECO:0007669"/>
    <property type="project" value="UniProtKB-KW"/>
</dbReference>
<proteinExistence type="inferred from homology"/>
<keyword evidence="7 8" id="KW-0472">Membrane</keyword>
<evidence type="ECO:0000313" key="9">
    <source>
        <dbReference type="EMBL" id="WCO68853.1"/>
    </source>
</evidence>